<accession>A0ABS5D9Q3</accession>
<evidence type="ECO:0000256" key="2">
    <source>
        <dbReference type="ARBA" id="ARBA00004241"/>
    </source>
</evidence>
<dbReference type="Proteomes" id="UP000674084">
    <property type="component" value="Unassembled WGS sequence"/>
</dbReference>
<keyword evidence="9" id="KW-0963">Cytoplasm</keyword>
<keyword evidence="7 9" id="KW-0413">Isomerase</keyword>
<name>A0ABS5D9Q3_9PSEU</name>
<evidence type="ECO:0000256" key="1">
    <source>
        <dbReference type="ARBA" id="ARBA00004191"/>
    </source>
</evidence>
<evidence type="ECO:0000256" key="11">
    <source>
        <dbReference type="RuleBase" id="RU000419"/>
    </source>
</evidence>
<feature type="binding site" evidence="9">
    <location>
        <position position="413"/>
    </location>
    <ligand>
        <name>ATP</name>
        <dbReference type="ChEBI" id="CHEBI:30616"/>
    </ligand>
</feature>
<comment type="subcellular location">
    <subcellularLocation>
        <location evidence="2">Cell surface</location>
    </subcellularLocation>
    <subcellularLocation>
        <location evidence="9">Cytoplasm</location>
    </subcellularLocation>
    <subcellularLocation>
        <location evidence="8">Secreted</location>
        <location evidence="8">Capsule</location>
    </subcellularLocation>
    <subcellularLocation>
        <location evidence="1">Secreted</location>
        <location evidence="1">Cell wall</location>
    </subcellularLocation>
</comment>
<dbReference type="EC" id="5.6.1.7" evidence="9"/>
<dbReference type="PRINTS" id="PR00298">
    <property type="entry name" value="CHAPERONIN60"/>
</dbReference>
<dbReference type="Gene3D" id="1.10.560.10">
    <property type="entry name" value="GroEL-like equatorial domain"/>
    <property type="match status" value="1"/>
</dbReference>
<comment type="function">
    <text evidence="9 11">Together with its co-chaperonin GroES, plays an essential role in assisting protein folding. The GroEL-GroES system forms a nano-cage that allows encapsulation of the non-native substrate proteins and provides a physical environment optimized to promote and accelerate protein folding.</text>
</comment>
<feature type="binding site" evidence="9">
    <location>
        <begin position="29"/>
        <end position="32"/>
    </location>
    <ligand>
        <name>ATP</name>
        <dbReference type="ChEBI" id="CHEBI:30616"/>
    </ligand>
</feature>
<dbReference type="CDD" id="cd03344">
    <property type="entry name" value="GroEL"/>
    <property type="match status" value="1"/>
</dbReference>
<evidence type="ECO:0000256" key="12">
    <source>
        <dbReference type="SAM" id="MobiDB-lite"/>
    </source>
</evidence>
<reference evidence="13 14" key="1">
    <citation type="submission" date="2021-04" db="EMBL/GenBank/DDBJ databases">
        <title>Whole-genome sequencing of Saccharopolyspora endophytica KCTC 19397.</title>
        <authorList>
            <person name="Ay H."/>
            <person name="Saygin H."/>
            <person name="Sahin N."/>
        </authorList>
    </citation>
    <scope>NUCLEOTIDE SEQUENCE [LARGE SCALE GENOMIC DNA]</scope>
    <source>
        <strain evidence="13 14">KCTC 19397</strain>
    </source>
</reference>
<keyword evidence="5 9" id="KW-0067">ATP-binding</keyword>
<evidence type="ECO:0000313" key="13">
    <source>
        <dbReference type="EMBL" id="MBQ0922968.1"/>
    </source>
</evidence>
<proteinExistence type="inferred from homology"/>
<dbReference type="SUPFAM" id="SSF52029">
    <property type="entry name" value="GroEL apical domain-like"/>
    <property type="match status" value="1"/>
</dbReference>
<dbReference type="RefSeq" id="WP_210968455.1">
    <property type="nucleotide sequence ID" value="NZ_JAGPXE010000001.1"/>
</dbReference>
<dbReference type="InterPro" id="IPR027410">
    <property type="entry name" value="TCP-1-like_intermed_sf"/>
</dbReference>
<feature type="binding site" evidence="9">
    <location>
        <begin position="86"/>
        <end position="90"/>
    </location>
    <ligand>
        <name>ATP</name>
        <dbReference type="ChEBI" id="CHEBI:30616"/>
    </ligand>
</feature>
<dbReference type="InterPro" id="IPR027409">
    <property type="entry name" value="GroEL-like_apical_dom_sf"/>
</dbReference>
<dbReference type="NCBIfam" id="NF000592">
    <property type="entry name" value="PRK00013.1"/>
    <property type="match status" value="1"/>
</dbReference>
<sequence length="540" mass="56688">MAKQITFDEQARRALESGVNQLADAVKVTLGPRGRHVVLDKQFGGPQITNDGVTIAREIELEDPFENLGAQLAKNVATKTNDVAGDGTTTATVLAQSLVREGLRNLAAGANPASLNKGVTLAAEAVVEALKAKATPVKGRDNIAQIATVSSRDEAIGDLIGEAMEKVGEDGVISIEESSTLATELDLTEGVQFDKGFVSPHFVTDAERQEAVLEDAQILLHREKISNIQELLPLLEKVVQDGKPLLIVAEDVEGEALSTLAVNAVRKTLKVVAVKAPFFGDRRKAFMDDLAIVTGAQVIAPELGLKLSEAGPEVLGAARRVTVTKDETTLVDGRGSAADVSERAAQLRKEIEATDSDWDREKLQERLAKLAGGVAVIKVGAATETELKERKSRIEDAVAASKAAAEEGSVPGGGSALIHAAKSLENNLGLTGDEATGVQLVRRALEAPLFWIASNAGQEGAVVVSKVRDLNWGSGYNAATGEYGDLVQAGIVDPLKVTRSAVANAASIARMVLTTESAVVDKPEETEEAAGHGHGHGHGH</sequence>
<protein>
    <recommendedName>
        <fullName evidence="9">Chaperonin GroEL</fullName>
        <ecNumber evidence="9">5.6.1.7</ecNumber>
    </recommendedName>
    <alternativeName>
        <fullName evidence="9">60 kDa chaperonin</fullName>
    </alternativeName>
    <alternativeName>
        <fullName evidence="9">Chaperonin-60</fullName>
        <shortName evidence="9">Cpn60</shortName>
    </alternativeName>
</protein>
<evidence type="ECO:0000313" key="14">
    <source>
        <dbReference type="Proteomes" id="UP000674084"/>
    </source>
</evidence>
<gene>
    <name evidence="9 13" type="primary">groL</name>
    <name evidence="9" type="synonym">groEL</name>
    <name evidence="13" type="ORF">KBO27_03360</name>
</gene>
<dbReference type="SUPFAM" id="SSF54849">
    <property type="entry name" value="GroEL-intermediate domain like"/>
    <property type="match status" value="1"/>
</dbReference>
<evidence type="ECO:0000256" key="4">
    <source>
        <dbReference type="ARBA" id="ARBA00022741"/>
    </source>
</evidence>
<dbReference type="SUPFAM" id="SSF48592">
    <property type="entry name" value="GroEL equatorial domain-like"/>
    <property type="match status" value="1"/>
</dbReference>
<comment type="caution">
    <text evidence="9">Lacks conserved residue(s) required for the propagation of feature annotation.</text>
</comment>
<comment type="caution">
    <text evidence="13">The sequence shown here is derived from an EMBL/GenBank/DDBJ whole genome shotgun (WGS) entry which is preliminary data.</text>
</comment>
<evidence type="ECO:0000256" key="6">
    <source>
        <dbReference type="ARBA" id="ARBA00023186"/>
    </source>
</evidence>
<evidence type="ECO:0000256" key="9">
    <source>
        <dbReference type="HAMAP-Rule" id="MF_00600"/>
    </source>
</evidence>
<feature type="binding site" evidence="9">
    <location>
        <position position="493"/>
    </location>
    <ligand>
        <name>ATP</name>
        <dbReference type="ChEBI" id="CHEBI:30616"/>
    </ligand>
</feature>
<dbReference type="EMBL" id="JAGPXE010000001">
    <property type="protein sequence ID" value="MBQ0922968.1"/>
    <property type="molecule type" value="Genomic_DNA"/>
</dbReference>
<keyword evidence="14" id="KW-1185">Reference proteome</keyword>
<keyword evidence="4 9" id="KW-0547">Nucleotide-binding</keyword>
<dbReference type="NCBIfam" id="NF009488">
    <property type="entry name" value="PRK12850.1"/>
    <property type="match status" value="1"/>
</dbReference>
<dbReference type="InterPro" id="IPR018370">
    <property type="entry name" value="Chaperonin_Cpn60_CS"/>
</dbReference>
<dbReference type="NCBIfam" id="NF009487">
    <property type="entry name" value="PRK12849.1"/>
    <property type="match status" value="1"/>
</dbReference>
<dbReference type="InterPro" id="IPR002423">
    <property type="entry name" value="Cpn60/GroEL/TCP-1"/>
</dbReference>
<organism evidence="13 14">
    <name type="scientific">Saccharopolyspora endophytica</name>
    <dbReference type="NCBI Taxonomy" id="543886"/>
    <lineage>
        <taxon>Bacteria</taxon>
        <taxon>Bacillati</taxon>
        <taxon>Actinomycetota</taxon>
        <taxon>Actinomycetes</taxon>
        <taxon>Pseudonocardiales</taxon>
        <taxon>Pseudonocardiaceae</taxon>
        <taxon>Saccharopolyspora</taxon>
    </lineage>
</organism>
<dbReference type="PROSITE" id="PS00296">
    <property type="entry name" value="CHAPERONINS_CPN60"/>
    <property type="match status" value="1"/>
</dbReference>
<evidence type="ECO:0000256" key="8">
    <source>
        <dbReference type="ARBA" id="ARBA00025702"/>
    </source>
</evidence>
<dbReference type="NCBIfam" id="NF009489">
    <property type="entry name" value="PRK12851.1"/>
    <property type="match status" value="1"/>
</dbReference>
<keyword evidence="6 9" id="KW-0143">Chaperone</keyword>
<evidence type="ECO:0000256" key="10">
    <source>
        <dbReference type="RuleBase" id="RU000418"/>
    </source>
</evidence>
<feature type="region of interest" description="Disordered" evidence="12">
    <location>
        <begin position="520"/>
        <end position="540"/>
    </location>
</feature>
<dbReference type="Gene3D" id="3.50.7.10">
    <property type="entry name" value="GroEL"/>
    <property type="match status" value="1"/>
</dbReference>
<dbReference type="InterPro" id="IPR001844">
    <property type="entry name" value="Cpn60/GroEL"/>
</dbReference>
<dbReference type="Gene3D" id="3.30.260.10">
    <property type="entry name" value="TCP-1-like chaperonin intermediate domain"/>
    <property type="match status" value="1"/>
</dbReference>
<dbReference type="NCBIfam" id="TIGR02348">
    <property type="entry name" value="GroEL"/>
    <property type="match status" value="1"/>
</dbReference>
<dbReference type="PANTHER" id="PTHR45633">
    <property type="entry name" value="60 KDA HEAT SHOCK PROTEIN, MITOCHONDRIAL"/>
    <property type="match status" value="1"/>
</dbReference>
<evidence type="ECO:0000256" key="3">
    <source>
        <dbReference type="ARBA" id="ARBA00006607"/>
    </source>
</evidence>
<feature type="binding site" evidence="9">
    <location>
        <begin position="477"/>
        <end position="479"/>
    </location>
    <ligand>
        <name>ATP</name>
        <dbReference type="ChEBI" id="CHEBI:30616"/>
    </ligand>
</feature>
<dbReference type="InterPro" id="IPR027413">
    <property type="entry name" value="GROEL-like_equatorial_sf"/>
</dbReference>
<evidence type="ECO:0000256" key="5">
    <source>
        <dbReference type="ARBA" id="ARBA00022840"/>
    </source>
</evidence>
<comment type="subunit">
    <text evidence="9 11">Forms a cylinder of 14 subunits composed of two heptameric rings stacked back-to-back. Interacts with the co-chaperonin GroES.</text>
</comment>
<dbReference type="Pfam" id="PF00118">
    <property type="entry name" value="Cpn60_TCP1"/>
    <property type="match status" value="1"/>
</dbReference>
<dbReference type="HAMAP" id="MF_00600">
    <property type="entry name" value="CH60"/>
    <property type="match status" value="1"/>
</dbReference>
<comment type="similarity">
    <text evidence="3 9 10">Belongs to the chaperonin (HSP60) family.</text>
</comment>
<evidence type="ECO:0000256" key="7">
    <source>
        <dbReference type="ARBA" id="ARBA00023235"/>
    </source>
</evidence>